<name>A0ACB8APL9_9AGAM</name>
<gene>
    <name evidence="1" type="ORF">BJ138DRAFT_1190088</name>
</gene>
<dbReference type="EMBL" id="MU267600">
    <property type="protein sequence ID" value="KAH7915486.1"/>
    <property type="molecule type" value="Genomic_DNA"/>
</dbReference>
<dbReference type="Proteomes" id="UP000790377">
    <property type="component" value="Unassembled WGS sequence"/>
</dbReference>
<keyword evidence="2" id="KW-1185">Reference proteome</keyword>
<accession>A0ACB8APL9</accession>
<organism evidence="1 2">
    <name type="scientific">Hygrophoropsis aurantiaca</name>
    <dbReference type="NCBI Taxonomy" id="72124"/>
    <lineage>
        <taxon>Eukaryota</taxon>
        <taxon>Fungi</taxon>
        <taxon>Dikarya</taxon>
        <taxon>Basidiomycota</taxon>
        <taxon>Agaricomycotina</taxon>
        <taxon>Agaricomycetes</taxon>
        <taxon>Agaricomycetidae</taxon>
        <taxon>Boletales</taxon>
        <taxon>Coniophorineae</taxon>
        <taxon>Hygrophoropsidaceae</taxon>
        <taxon>Hygrophoropsis</taxon>
    </lineage>
</organism>
<sequence>MSSSAFDSKLGESSNLDSPQFPRGVPAPATNLERLERNTTIYLQDDCLQHRYIRSRDISGIVERPERLRAIKVGLAAAIARIEEATTGSAVPKPPPEDADDVLAAALGRLDITGGASENRIPSIAITRTTATVDLLKNAAVKYVHGDIDRDIYLENLVAWCRDSQINISKTGTEIPDGFPPLDLYLCPGSIDAIQGAIGAVCEAVDDVVVSTRSFDLKGDEHPQRAFVAVRPPGHHCGEDSPSGFCFVNNVAIGAAHAHLKHGIKRIVILDIDLHHGNGTQSIVWQINEETYRQTLESEQTPDDPPKTRGPEIYYGSIHDILSYPCEDGKFGLVQAASTSLHGAHGQHIENIHLQTYDSDGHFWDVLYRDRYSKLLSKAEDFLKSTGGPGDDVIIFISCGFDACEHEYASMSRHNRKVPTSFYHRFTRDTCILADHYASGRVISVLEGGYSDRALSSGAMAHLCGLVDAGKLGAEVDESWWDIENLVKLEKATKPRKGGRQSLTNSTEPWLTRASALLPLLNVDVAQSPLSPRNCWVPPTSMTLRERKKPASQTSTGTSTPSVSPEVKKKTNSGTKGEKISGNLSESTTSSSLTESSSEDTEPTVISNETRQLHSEAKKLPRVILHVRPPTNPS</sequence>
<proteinExistence type="predicted"/>
<comment type="caution">
    <text evidence="1">The sequence shown here is derived from an EMBL/GenBank/DDBJ whole genome shotgun (WGS) entry which is preliminary data.</text>
</comment>
<evidence type="ECO:0000313" key="2">
    <source>
        <dbReference type="Proteomes" id="UP000790377"/>
    </source>
</evidence>
<evidence type="ECO:0000313" key="1">
    <source>
        <dbReference type="EMBL" id="KAH7915486.1"/>
    </source>
</evidence>
<protein>
    <submittedName>
        <fullName evidence="1">Histone deacetylase domain-containing protein</fullName>
    </submittedName>
</protein>
<reference evidence="1" key="1">
    <citation type="journal article" date="2021" name="New Phytol.">
        <title>Evolutionary innovations through gain and loss of genes in the ectomycorrhizal Boletales.</title>
        <authorList>
            <person name="Wu G."/>
            <person name="Miyauchi S."/>
            <person name="Morin E."/>
            <person name="Kuo A."/>
            <person name="Drula E."/>
            <person name="Varga T."/>
            <person name="Kohler A."/>
            <person name="Feng B."/>
            <person name="Cao Y."/>
            <person name="Lipzen A."/>
            <person name="Daum C."/>
            <person name="Hundley H."/>
            <person name="Pangilinan J."/>
            <person name="Johnson J."/>
            <person name="Barry K."/>
            <person name="LaButti K."/>
            <person name="Ng V."/>
            <person name="Ahrendt S."/>
            <person name="Min B."/>
            <person name="Choi I.G."/>
            <person name="Park H."/>
            <person name="Plett J.M."/>
            <person name="Magnuson J."/>
            <person name="Spatafora J.W."/>
            <person name="Nagy L.G."/>
            <person name="Henrissat B."/>
            <person name="Grigoriev I.V."/>
            <person name="Yang Z.L."/>
            <person name="Xu J."/>
            <person name="Martin F.M."/>
        </authorList>
    </citation>
    <scope>NUCLEOTIDE SEQUENCE</scope>
    <source>
        <strain evidence="1">ATCC 28755</strain>
    </source>
</reference>